<sequence>MSRNRITAGPKSVVCQETELKGEISIGAGTVLHPQCRVIAENGPIYIGKNNIIEENVIIFNKNSTPLVIGDDNEFEVGCCRFDERNNQFIMDIDQDNLDIEGSRIGNNNIVESRARIVGSTSVGNYCVIGSGCSTESNETIPDLTIIYGFQSKRRNQSEPLATQATLHARHLDYLREVLPKYNHLKKLESS</sequence>
<dbReference type="AlphaFoldDB" id="A0A8H7QHL0"/>
<evidence type="ECO:0000256" key="1">
    <source>
        <dbReference type="ARBA" id="ARBA00004245"/>
    </source>
</evidence>
<dbReference type="GO" id="GO:0005869">
    <property type="term" value="C:dynactin complex"/>
    <property type="evidence" value="ECO:0007669"/>
    <property type="project" value="InterPro"/>
</dbReference>
<comment type="function">
    <text evidence="6">Part of the dynactin complex that activates the molecular motor dynein for ultra-processive transport along microtubules.</text>
</comment>
<evidence type="ECO:0000256" key="5">
    <source>
        <dbReference type="ARBA" id="ARBA00023212"/>
    </source>
</evidence>
<evidence type="ECO:0000256" key="2">
    <source>
        <dbReference type="ARBA" id="ARBA00007719"/>
    </source>
</evidence>
<evidence type="ECO:0000256" key="3">
    <source>
        <dbReference type="ARBA" id="ARBA00016573"/>
    </source>
</evidence>
<dbReference type="OrthoDB" id="2355at2759"/>
<evidence type="ECO:0000313" key="7">
    <source>
        <dbReference type="EMBL" id="KAG2192596.1"/>
    </source>
</evidence>
<dbReference type="GO" id="GO:0007052">
    <property type="term" value="P:mitotic spindle organization"/>
    <property type="evidence" value="ECO:0007669"/>
    <property type="project" value="TreeGrafter"/>
</dbReference>
<evidence type="ECO:0000256" key="6">
    <source>
        <dbReference type="ARBA" id="ARBA00034687"/>
    </source>
</evidence>
<evidence type="ECO:0000256" key="4">
    <source>
        <dbReference type="ARBA" id="ARBA00022490"/>
    </source>
</evidence>
<keyword evidence="4" id="KW-0963">Cytoplasm</keyword>
<organism evidence="7 8">
    <name type="scientific">Mucor plumbeus</name>
    <dbReference type="NCBI Taxonomy" id="97098"/>
    <lineage>
        <taxon>Eukaryota</taxon>
        <taxon>Fungi</taxon>
        <taxon>Fungi incertae sedis</taxon>
        <taxon>Mucoromycota</taxon>
        <taxon>Mucoromycotina</taxon>
        <taxon>Mucoromycetes</taxon>
        <taxon>Mucorales</taxon>
        <taxon>Mucorineae</taxon>
        <taxon>Mucoraceae</taxon>
        <taxon>Mucor</taxon>
    </lineage>
</organism>
<accession>A0A8H7QHL0</accession>
<proteinExistence type="inferred from homology"/>
<comment type="similarity">
    <text evidence="2">Belongs to the dynactin subunits 5/6 family. Dynactin subunit 6 subfamily.</text>
</comment>
<dbReference type="InterPro" id="IPR027777">
    <property type="entry name" value="DCTN6"/>
</dbReference>
<dbReference type="InterPro" id="IPR011004">
    <property type="entry name" value="Trimer_LpxA-like_sf"/>
</dbReference>
<gene>
    <name evidence="7" type="ORF">INT46_002548</name>
</gene>
<dbReference type="CDD" id="cd04646">
    <property type="entry name" value="LbH_Dynactin_6"/>
    <property type="match status" value="1"/>
</dbReference>
<dbReference type="SUPFAM" id="SSF51161">
    <property type="entry name" value="Trimeric LpxA-like enzymes"/>
    <property type="match status" value="1"/>
</dbReference>
<name>A0A8H7QHL0_9FUNG</name>
<dbReference type="PANTHER" id="PTHR13072">
    <property type="entry name" value="DYNACTIN 6"/>
    <property type="match status" value="1"/>
</dbReference>
<keyword evidence="8" id="KW-1185">Reference proteome</keyword>
<evidence type="ECO:0000313" key="8">
    <source>
        <dbReference type="Proteomes" id="UP000650833"/>
    </source>
</evidence>
<dbReference type="GO" id="GO:0070840">
    <property type="term" value="F:dynein complex binding"/>
    <property type="evidence" value="ECO:0007669"/>
    <property type="project" value="TreeGrafter"/>
</dbReference>
<comment type="caution">
    <text evidence="7">The sequence shown here is derived from an EMBL/GenBank/DDBJ whole genome shotgun (WGS) entry which is preliminary data.</text>
</comment>
<keyword evidence="5" id="KW-0206">Cytoskeleton</keyword>
<dbReference type="Gene3D" id="2.160.10.10">
    <property type="entry name" value="Hexapeptide repeat proteins"/>
    <property type="match status" value="1"/>
</dbReference>
<dbReference type="PANTHER" id="PTHR13072:SF0">
    <property type="entry name" value="DYNACTIN SUBUNIT 6"/>
    <property type="match status" value="1"/>
</dbReference>
<dbReference type="EMBL" id="JAEPRC010000712">
    <property type="protein sequence ID" value="KAG2192596.1"/>
    <property type="molecule type" value="Genomic_DNA"/>
</dbReference>
<comment type="subcellular location">
    <subcellularLocation>
        <location evidence="1">Cytoplasm</location>
        <location evidence="1">Cytoskeleton</location>
    </subcellularLocation>
</comment>
<dbReference type="Proteomes" id="UP000650833">
    <property type="component" value="Unassembled WGS sequence"/>
</dbReference>
<protein>
    <recommendedName>
        <fullName evidence="3">Dynactin subunit 6</fullName>
    </recommendedName>
</protein>
<reference evidence="7" key="1">
    <citation type="submission" date="2020-12" db="EMBL/GenBank/DDBJ databases">
        <title>Metabolic potential, ecology and presence of endohyphal bacteria is reflected in genomic diversity of Mucoromycotina.</title>
        <authorList>
            <person name="Muszewska A."/>
            <person name="Okrasinska A."/>
            <person name="Steczkiewicz K."/>
            <person name="Drgas O."/>
            <person name="Orlowska M."/>
            <person name="Perlinska-Lenart U."/>
            <person name="Aleksandrzak-Piekarczyk T."/>
            <person name="Szatraj K."/>
            <person name="Zielenkiewicz U."/>
            <person name="Pilsyk S."/>
            <person name="Malc E."/>
            <person name="Mieczkowski P."/>
            <person name="Kruszewska J.S."/>
            <person name="Biernat P."/>
            <person name="Pawlowska J."/>
        </authorList>
    </citation>
    <scope>NUCLEOTIDE SEQUENCE</scope>
    <source>
        <strain evidence="7">CBS 226.32</strain>
    </source>
</reference>